<feature type="transmembrane region" description="Helical" evidence="9">
    <location>
        <begin position="29"/>
        <end position="48"/>
    </location>
</feature>
<reference evidence="10" key="1">
    <citation type="submission" date="2023-06" db="EMBL/GenBank/DDBJ databases">
        <authorList>
            <person name="Noh H."/>
        </authorList>
    </citation>
    <scope>NUCLEOTIDE SEQUENCE</scope>
    <source>
        <strain evidence="10">DUCC20226</strain>
    </source>
</reference>
<accession>A0AAD9S368</accession>
<dbReference type="SUPFAM" id="SSF48264">
    <property type="entry name" value="Cytochrome P450"/>
    <property type="match status" value="1"/>
</dbReference>
<keyword evidence="3 8" id="KW-0349">Heme</keyword>
<dbReference type="InterPro" id="IPR001128">
    <property type="entry name" value="Cyt_P450"/>
</dbReference>
<protein>
    <submittedName>
        <fullName evidence="10">Uncharacterized protein</fullName>
    </submittedName>
</protein>
<proteinExistence type="inferred from homology"/>
<dbReference type="AlphaFoldDB" id="A0AAD9S368"/>
<dbReference type="PRINTS" id="PR00463">
    <property type="entry name" value="EP450I"/>
</dbReference>
<keyword evidence="4 8" id="KW-0479">Metal-binding</keyword>
<evidence type="ECO:0000256" key="8">
    <source>
        <dbReference type="PIRSR" id="PIRSR602401-1"/>
    </source>
</evidence>
<dbReference type="GO" id="GO:0005506">
    <property type="term" value="F:iron ion binding"/>
    <property type="evidence" value="ECO:0007669"/>
    <property type="project" value="InterPro"/>
</dbReference>
<comment type="caution">
    <text evidence="10">The sequence shown here is derived from an EMBL/GenBank/DDBJ whole genome shotgun (WGS) entry which is preliminary data.</text>
</comment>
<feature type="binding site" description="axial binding residue" evidence="8">
    <location>
        <position position="484"/>
    </location>
    <ligand>
        <name>heme</name>
        <dbReference type="ChEBI" id="CHEBI:30413"/>
    </ligand>
    <ligandPart>
        <name>Fe</name>
        <dbReference type="ChEBI" id="CHEBI:18248"/>
    </ligandPart>
</feature>
<dbReference type="EMBL" id="JAUJFL010000010">
    <property type="protein sequence ID" value="KAK2596999.1"/>
    <property type="molecule type" value="Genomic_DNA"/>
</dbReference>
<keyword evidence="5" id="KW-0560">Oxidoreductase</keyword>
<dbReference type="InterPro" id="IPR050121">
    <property type="entry name" value="Cytochrome_P450_monoxygenase"/>
</dbReference>
<comment type="similarity">
    <text evidence="2">Belongs to the cytochrome P450 family.</text>
</comment>
<keyword evidence="9" id="KW-0812">Transmembrane</keyword>
<keyword evidence="9" id="KW-0472">Membrane</keyword>
<comment type="cofactor">
    <cofactor evidence="1 8">
        <name>heme</name>
        <dbReference type="ChEBI" id="CHEBI:30413"/>
    </cofactor>
</comment>
<dbReference type="InterPro" id="IPR002401">
    <property type="entry name" value="Cyt_P450_E_grp-I"/>
</dbReference>
<evidence type="ECO:0000256" key="5">
    <source>
        <dbReference type="ARBA" id="ARBA00023002"/>
    </source>
</evidence>
<evidence type="ECO:0000313" key="11">
    <source>
        <dbReference type="Proteomes" id="UP001265746"/>
    </source>
</evidence>
<feature type="transmembrane region" description="Helical" evidence="9">
    <location>
        <begin position="60"/>
        <end position="82"/>
    </location>
</feature>
<dbReference type="GO" id="GO:0016705">
    <property type="term" value="F:oxidoreductase activity, acting on paired donors, with incorporation or reduction of molecular oxygen"/>
    <property type="evidence" value="ECO:0007669"/>
    <property type="project" value="InterPro"/>
</dbReference>
<keyword evidence="9" id="KW-1133">Transmembrane helix</keyword>
<dbReference type="PRINTS" id="PR00385">
    <property type="entry name" value="P450"/>
</dbReference>
<evidence type="ECO:0000256" key="2">
    <source>
        <dbReference type="ARBA" id="ARBA00010617"/>
    </source>
</evidence>
<organism evidence="10 11">
    <name type="scientific">Phomopsis amygdali</name>
    <name type="common">Fusicoccum amygdali</name>
    <dbReference type="NCBI Taxonomy" id="1214568"/>
    <lineage>
        <taxon>Eukaryota</taxon>
        <taxon>Fungi</taxon>
        <taxon>Dikarya</taxon>
        <taxon>Ascomycota</taxon>
        <taxon>Pezizomycotina</taxon>
        <taxon>Sordariomycetes</taxon>
        <taxon>Sordariomycetidae</taxon>
        <taxon>Diaporthales</taxon>
        <taxon>Diaporthaceae</taxon>
        <taxon>Diaporthe</taxon>
    </lineage>
</organism>
<feature type="transmembrane region" description="Helical" evidence="9">
    <location>
        <begin position="6"/>
        <end position="22"/>
    </location>
</feature>
<dbReference type="CDD" id="cd11061">
    <property type="entry name" value="CYP67-like"/>
    <property type="match status" value="1"/>
</dbReference>
<dbReference type="InterPro" id="IPR036396">
    <property type="entry name" value="Cyt_P450_sf"/>
</dbReference>
<dbReference type="Pfam" id="PF00067">
    <property type="entry name" value="p450"/>
    <property type="match status" value="1"/>
</dbReference>
<keyword evidence="7" id="KW-0503">Monooxygenase</keyword>
<dbReference type="GO" id="GO:0004497">
    <property type="term" value="F:monooxygenase activity"/>
    <property type="evidence" value="ECO:0007669"/>
    <property type="project" value="UniProtKB-KW"/>
</dbReference>
<evidence type="ECO:0000256" key="4">
    <source>
        <dbReference type="ARBA" id="ARBA00022723"/>
    </source>
</evidence>
<evidence type="ECO:0000256" key="6">
    <source>
        <dbReference type="ARBA" id="ARBA00023004"/>
    </source>
</evidence>
<sequence length="541" mass="60889">MVHLPDGTTFFLLGVGLHVVVLRKGEWDLAVFRLLTTAAAAPLALALYQMGLPGTSFLSALWTSSYLVGSSMLGIFLSMIVYRIGFHRLKRFPGPFLARASNFYITAVVCKRHQEFVELDKLHKSYGDVVRIGASTLSIADPQALQAVHLGTKCVKGPWYQALTPDTSIQTDRDVDRHASRRKVWDRGFSTKALRNYEPRVSHYTDKLIAHIDAHQKQPLNASLWFNFYSFDVMGDLSLGDSFEMLDRGEVHYAMKTLHGFMFMLGIFGHVMWAFRIIGSFPFVSAENARFKAWVAQQVKKRIENPPDIPDVFSWIIDDFDSKPQRTKQERLDLNADGLTITIAGSDTTAAALSCLFMELATHPEVTQALQEELDDFFQENPEPDANSLSRLKYLQACIDEALRIFPVVPSGPQRITPPEGLKISEDLFVPGGTIVQVPTYTIHRDERNFERPDEFIPERWTTRPELIKNASVYSPFSIGPYNCVGKALALMEIRGVTSRILHRFDVKLAPGQTREAFVNGLVDGFTLACPKLDLVFAPRE</sequence>
<evidence type="ECO:0000256" key="3">
    <source>
        <dbReference type="ARBA" id="ARBA00022617"/>
    </source>
</evidence>
<evidence type="ECO:0000256" key="7">
    <source>
        <dbReference type="ARBA" id="ARBA00023033"/>
    </source>
</evidence>
<evidence type="ECO:0000256" key="1">
    <source>
        <dbReference type="ARBA" id="ARBA00001971"/>
    </source>
</evidence>
<feature type="transmembrane region" description="Helical" evidence="9">
    <location>
        <begin position="258"/>
        <end position="275"/>
    </location>
</feature>
<dbReference type="Gene3D" id="1.10.630.10">
    <property type="entry name" value="Cytochrome P450"/>
    <property type="match status" value="1"/>
</dbReference>
<keyword evidence="6 8" id="KW-0408">Iron</keyword>
<dbReference type="PANTHER" id="PTHR24305">
    <property type="entry name" value="CYTOCHROME P450"/>
    <property type="match status" value="1"/>
</dbReference>
<dbReference type="Proteomes" id="UP001265746">
    <property type="component" value="Unassembled WGS sequence"/>
</dbReference>
<evidence type="ECO:0000256" key="9">
    <source>
        <dbReference type="SAM" id="Phobius"/>
    </source>
</evidence>
<evidence type="ECO:0000313" key="10">
    <source>
        <dbReference type="EMBL" id="KAK2596999.1"/>
    </source>
</evidence>
<name>A0AAD9S368_PHOAM</name>
<keyword evidence="11" id="KW-1185">Reference proteome</keyword>
<dbReference type="GO" id="GO:0020037">
    <property type="term" value="F:heme binding"/>
    <property type="evidence" value="ECO:0007669"/>
    <property type="project" value="InterPro"/>
</dbReference>
<gene>
    <name evidence="10" type="ORF">N8I77_012874</name>
</gene>
<dbReference type="PANTHER" id="PTHR24305:SF187">
    <property type="entry name" value="P450, PUTATIVE (EUROFUNG)-RELATED"/>
    <property type="match status" value="1"/>
</dbReference>